<evidence type="ECO:0000313" key="2">
    <source>
        <dbReference type="Proteomes" id="UP000031843"/>
    </source>
</evidence>
<dbReference type="Gene3D" id="3.60.20.10">
    <property type="entry name" value="Glutamine Phosphoribosylpyrophosphate, subunit 1, domain 1"/>
    <property type="match status" value="1"/>
</dbReference>
<dbReference type="InterPro" id="IPR002692">
    <property type="entry name" value="S45"/>
</dbReference>
<dbReference type="EMBL" id="CP010536">
    <property type="protein sequence ID" value="AJG20265.1"/>
    <property type="molecule type" value="Genomic_DNA"/>
</dbReference>
<dbReference type="KEGG" id="cbw:RR42_m2892"/>
<protein>
    <submittedName>
        <fullName evidence="1">Acyl-homoserine lactone acylase PvdQ, quorum-quenching</fullName>
        <ecNumber evidence="1">3.5.1.-</ecNumber>
    </submittedName>
</protein>
<reference evidence="1 2" key="1">
    <citation type="journal article" date="2015" name="Genome Announc.">
        <title>Complete Genome Sequence of Cupriavidus basilensis 4G11, Isolated from the Oak Ridge Field Research Center Site.</title>
        <authorList>
            <person name="Ray J."/>
            <person name="Waters R.J."/>
            <person name="Skerker J.M."/>
            <person name="Kuehl J.V."/>
            <person name="Price M.N."/>
            <person name="Huang J."/>
            <person name="Chakraborty R."/>
            <person name="Arkin A.P."/>
            <person name="Deutschbauer A."/>
        </authorList>
    </citation>
    <scope>NUCLEOTIDE SEQUENCE [LARGE SCALE GENOMIC DNA]</scope>
    <source>
        <strain evidence="1">4G11</strain>
    </source>
</reference>
<dbReference type="Pfam" id="PF01804">
    <property type="entry name" value="Penicil_amidase"/>
    <property type="match status" value="1"/>
</dbReference>
<evidence type="ECO:0000313" key="1">
    <source>
        <dbReference type="EMBL" id="AJG20265.1"/>
    </source>
</evidence>
<proteinExistence type="predicted"/>
<dbReference type="InterPro" id="IPR029055">
    <property type="entry name" value="Ntn_hydrolases_N"/>
</dbReference>
<dbReference type="EC" id="3.5.1.-" evidence="1"/>
<accession>A0A0C4YBM9</accession>
<dbReference type="Proteomes" id="UP000031843">
    <property type="component" value="Chromosome main"/>
</dbReference>
<organism evidence="1 2">
    <name type="scientific">Cupriavidus basilensis</name>
    <dbReference type="NCBI Taxonomy" id="68895"/>
    <lineage>
        <taxon>Bacteria</taxon>
        <taxon>Pseudomonadati</taxon>
        <taxon>Pseudomonadota</taxon>
        <taxon>Betaproteobacteria</taxon>
        <taxon>Burkholderiales</taxon>
        <taxon>Burkholderiaceae</taxon>
        <taxon>Cupriavidus</taxon>
    </lineage>
</organism>
<gene>
    <name evidence="1" type="ORF">RR42_m2892</name>
</gene>
<dbReference type="AlphaFoldDB" id="A0A0C4YBM9"/>
<name>A0A0C4YBM9_9BURK</name>
<dbReference type="SUPFAM" id="SSF56235">
    <property type="entry name" value="N-terminal nucleophile aminohydrolases (Ntn hydrolases)"/>
    <property type="match status" value="1"/>
</dbReference>
<keyword evidence="2" id="KW-1185">Reference proteome</keyword>
<dbReference type="OrthoDB" id="9760084at2"/>
<dbReference type="GO" id="GO:0017000">
    <property type="term" value="P:antibiotic biosynthetic process"/>
    <property type="evidence" value="ECO:0007669"/>
    <property type="project" value="InterPro"/>
</dbReference>
<sequence>MLPSRGCCGWRGACGGWHWHAVSFSVAGPHAEAFLAYSQSSDPASPHAADQAERFSDKRWIALPFTDAQINADPGFSERQIAQ</sequence>
<dbReference type="STRING" id="68895.RR42_m2892"/>
<dbReference type="GO" id="GO:0016787">
    <property type="term" value="F:hydrolase activity"/>
    <property type="evidence" value="ECO:0007669"/>
    <property type="project" value="UniProtKB-KW"/>
</dbReference>
<keyword evidence="1" id="KW-0378">Hydrolase</keyword>
<dbReference type="RefSeq" id="WP_043347961.1">
    <property type="nucleotide sequence ID" value="NZ_CP010536.1"/>
</dbReference>